<dbReference type="InterPro" id="IPR044890">
    <property type="entry name" value="TMEM14_sf"/>
</dbReference>
<name>A0AAV5CCF9_ELECO</name>
<dbReference type="InterPro" id="IPR005349">
    <property type="entry name" value="TMEM14"/>
</dbReference>
<evidence type="ECO:0000256" key="1">
    <source>
        <dbReference type="ARBA" id="ARBA00004370"/>
    </source>
</evidence>
<proteinExistence type="inferred from homology"/>
<dbReference type="Proteomes" id="UP001054889">
    <property type="component" value="Unassembled WGS sequence"/>
</dbReference>
<dbReference type="Pfam" id="PF03647">
    <property type="entry name" value="Tmemb_14"/>
    <property type="match status" value="1"/>
</dbReference>
<dbReference type="PANTHER" id="PTHR12668">
    <property type="entry name" value="TRANSMEMBRANE PROTEIN 14, 15"/>
    <property type="match status" value="1"/>
</dbReference>
<evidence type="ECO:0000256" key="2">
    <source>
        <dbReference type="ARBA" id="ARBA00007590"/>
    </source>
</evidence>
<reference evidence="7" key="2">
    <citation type="submission" date="2021-12" db="EMBL/GenBank/DDBJ databases">
        <title>Resequencing data analysis of finger millet.</title>
        <authorList>
            <person name="Hatakeyama M."/>
            <person name="Aluri S."/>
            <person name="Balachadran M.T."/>
            <person name="Sivarajan S.R."/>
            <person name="Poveda L."/>
            <person name="Shimizu-Inatsugi R."/>
            <person name="Schlapbach R."/>
            <person name="Sreeman S.M."/>
            <person name="Shimizu K.K."/>
        </authorList>
    </citation>
    <scope>NUCLEOTIDE SEQUENCE</scope>
</reference>
<gene>
    <name evidence="7" type="primary">ga12509</name>
    <name evidence="7" type="ORF">PR202_ga12509</name>
</gene>
<keyword evidence="3 6" id="KW-0812">Transmembrane</keyword>
<protein>
    <recommendedName>
        <fullName evidence="9">Transmembrane protein</fullName>
    </recommendedName>
</protein>
<evidence type="ECO:0000256" key="3">
    <source>
        <dbReference type="ARBA" id="ARBA00022692"/>
    </source>
</evidence>
<keyword evidence="5 6" id="KW-0472">Membrane</keyword>
<dbReference type="GO" id="GO:0009706">
    <property type="term" value="C:chloroplast inner membrane"/>
    <property type="evidence" value="ECO:0007669"/>
    <property type="project" value="TreeGrafter"/>
</dbReference>
<sequence>MHDFCFTIPYGFAVLAGGLLGYLRRGSTASLAGGAGAGALLLLAGFVSLKAFEKRRNSYLALAIETQTLFDPSTTASMASHDEYCNELREWFLQLERTFSNVQHISSAKEETTITDISPNHVAVNSTLVAVHGTGHGVNRASVTVYTTIHVLLASPVIDPDDYEGATVQAADLVAKADPATTEEAPITLEIVHGPATLTASAPSATWVINSDNRDGAISTVKNVILAPSTEVFTSGDLDVMEETAMIIFPKVDALIALEILPAFVDNNSNMEAVATTTTLVAMEEVVWANDINKDAIVSLDTNPNNINHPLIDVILGASAMPMPSGNFESERHIRSDSVNNMKSPTTSKGPFCPPLHDFITTSFMGILVFTYLLHFTDHLRLFITYILGLIFIGYLRGKQQVNLYTDGL</sequence>
<comment type="similarity">
    <text evidence="2">Belongs to the TMEM14 family.</text>
</comment>
<comment type="caution">
    <text evidence="7">The sequence shown here is derived from an EMBL/GenBank/DDBJ whole genome shotgun (WGS) entry which is preliminary data.</text>
</comment>
<keyword evidence="4 6" id="KW-1133">Transmembrane helix</keyword>
<evidence type="ECO:0000256" key="6">
    <source>
        <dbReference type="SAM" id="Phobius"/>
    </source>
</evidence>
<feature type="transmembrane region" description="Helical" evidence="6">
    <location>
        <begin position="7"/>
        <end position="23"/>
    </location>
</feature>
<dbReference type="PANTHER" id="PTHR12668:SF5">
    <property type="entry name" value="PROTEIN FATTY ACID EXPORT 5-RELATED"/>
    <property type="match status" value="1"/>
</dbReference>
<feature type="transmembrane region" description="Helical" evidence="6">
    <location>
        <begin position="29"/>
        <end position="49"/>
    </location>
</feature>
<evidence type="ECO:0008006" key="9">
    <source>
        <dbReference type="Google" id="ProtNLM"/>
    </source>
</evidence>
<dbReference type="Gene3D" id="1.10.10.1740">
    <property type="entry name" value="Transmembrane protein 14-like"/>
    <property type="match status" value="1"/>
</dbReference>
<evidence type="ECO:0000313" key="7">
    <source>
        <dbReference type="EMBL" id="GJM95732.1"/>
    </source>
</evidence>
<organism evidence="7 8">
    <name type="scientific">Eleusine coracana subsp. coracana</name>
    <dbReference type="NCBI Taxonomy" id="191504"/>
    <lineage>
        <taxon>Eukaryota</taxon>
        <taxon>Viridiplantae</taxon>
        <taxon>Streptophyta</taxon>
        <taxon>Embryophyta</taxon>
        <taxon>Tracheophyta</taxon>
        <taxon>Spermatophyta</taxon>
        <taxon>Magnoliopsida</taxon>
        <taxon>Liliopsida</taxon>
        <taxon>Poales</taxon>
        <taxon>Poaceae</taxon>
        <taxon>PACMAD clade</taxon>
        <taxon>Chloridoideae</taxon>
        <taxon>Cynodonteae</taxon>
        <taxon>Eleusininae</taxon>
        <taxon>Eleusine</taxon>
    </lineage>
</organism>
<dbReference type="AlphaFoldDB" id="A0AAV5CCF9"/>
<reference evidence="7" key="1">
    <citation type="journal article" date="2018" name="DNA Res.">
        <title>Multiple hybrid de novo genome assembly of finger millet, an orphan allotetraploid crop.</title>
        <authorList>
            <person name="Hatakeyama M."/>
            <person name="Aluri S."/>
            <person name="Balachadran M.T."/>
            <person name="Sivarajan S.R."/>
            <person name="Patrignani A."/>
            <person name="Gruter S."/>
            <person name="Poveda L."/>
            <person name="Shimizu-Inatsugi R."/>
            <person name="Baeten J."/>
            <person name="Francoijs K.J."/>
            <person name="Nataraja K.N."/>
            <person name="Reddy Y.A.N."/>
            <person name="Phadnis S."/>
            <person name="Ravikumar R.L."/>
            <person name="Schlapbach R."/>
            <person name="Sreeman S.M."/>
            <person name="Shimizu K.K."/>
        </authorList>
    </citation>
    <scope>NUCLEOTIDE SEQUENCE</scope>
</reference>
<feature type="transmembrane region" description="Helical" evidence="6">
    <location>
        <begin position="380"/>
        <end position="396"/>
    </location>
</feature>
<evidence type="ECO:0000256" key="5">
    <source>
        <dbReference type="ARBA" id="ARBA00023136"/>
    </source>
</evidence>
<dbReference type="GO" id="GO:0015245">
    <property type="term" value="F:fatty acid transmembrane transporter activity"/>
    <property type="evidence" value="ECO:0007669"/>
    <property type="project" value="TreeGrafter"/>
</dbReference>
<comment type="subcellular location">
    <subcellularLocation>
        <location evidence="1">Membrane</location>
    </subcellularLocation>
</comment>
<evidence type="ECO:0000313" key="8">
    <source>
        <dbReference type="Proteomes" id="UP001054889"/>
    </source>
</evidence>
<accession>A0AAV5CCF9</accession>
<keyword evidence="8" id="KW-1185">Reference proteome</keyword>
<evidence type="ECO:0000256" key="4">
    <source>
        <dbReference type="ARBA" id="ARBA00022989"/>
    </source>
</evidence>
<dbReference type="EMBL" id="BQKI01000006">
    <property type="protein sequence ID" value="GJM95732.1"/>
    <property type="molecule type" value="Genomic_DNA"/>
</dbReference>